<gene>
    <name evidence="1" type="ordered locus">Corgl_1789</name>
</gene>
<dbReference type="eggNOG" id="COG4509">
    <property type="taxonomic scope" value="Bacteria"/>
</dbReference>
<evidence type="ECO:0000313" key="2">
    <source>
        <dbReference type="Proteomes" id="UP000006851"/>
    </source>
</evidence>
<dbReference type="HOGENOM" id="CLU_094941_0_0_11"/>
<proteinExistence type="predicted"/>
<dbReference type="Gene3D" id="2.40.260.10">
    <property type="entry name" value="Sortase"/>
    <property type="match status" value="1"/>
</dbReference>
<dbReference type="SUPFAM" id="SSF63817">
    <property type="entry name" value="Sortase"/>
    <property type="match status" value="1"/>
</dbReference>
<keyword evidence="2" id="KW-1185">Reference proteome</keyword>
<name>F2N9D6_CORGP</name>
<organism evidence="1 2">
    <name type="scientific">Coriobacterium glomerans (strain ATCC 49209 / DSM 20642 / JCM 10262 / PW2)</name>
    <dbReference type="NCBI Taxonomy" id="700015"/>
    <lineage>
        <taxon>Bacteria</taxon>
        <taxon>Bacillati</taxon>
        <taxon>Actinomycetota</taxon>
        <taxon>Coriobacteriia</taxon>
        <taxon>Coriobacteriales</taxon>
        <taxon>Coriobacteriaceae</taxon>
        <taxon>Coriobacterium</taxon>
    </lineage>
</organism>
<dbReference type="AlphaFoldDB" id="F2N9D6"/>
<dbReference type="CDD" id="cd05826">
    <property type="entry name" value="Sortase_B"/>
    <property type="match status" value="1"/>
</dbReference>
<sequence length="248" mass="27492">MSGRHQTTDRGDPRRRVLLCAATLLALVSVETCSIQASFQQMAQMHNTGVDAESTRYREIQGTRGDAVPEMPRILVRGTEIDYSIAQDRSDLADGFFLSHDPSGAPRRSGCPFIDRRSSLDARHILIYGHNLGAGSGMFSELEDAWHQRILEAIGDAVLYLPDGTTTEFSPICAERVNERYADVQRFGFSDEADLREWVCSIARESQAAIADWHKTAGNARRVLTLVTCSSARPSERLRTLIVFASST</sequence>
<dbReference type="Proteomes" id="UP000006851">
    <property type="component" value="Chromosome"/>
</dbReference>
<accession>F2N9D6</accession>
<reference evidence="2" key="1">
    <citation type="journal article" date="2013" name="Stand. Genomic Sci.">
        <title>Complete genome sequence of Coriobacterium glomerans type strain (PW2(T)) from the midgut of Pyrrhocoris apterus L. (red soldier bug).</title>
        <authorList>
            <person name="Stackebrandt E."/>
            <person name="Zeytun A."/>
            <person name="Lapidus A."/>
            <person name="Nolan M."/>
            <person name="Lucas S."/>
            <person name="Hammon N."/>
            <person name="Deshpande S."/>
            <person name="Cheng J.F."/>
            <person name="Tapia R."/>
            <person name="Goodwin L.A."/>
            <person name="Pitluck S."/>
            <person name="Liolios K."/>
            <person name="Pagani I."/>
            <person name="Ivanova N."/>
            <person name="Mavromatis K."/>
            <person name="Mikhailova N."/>
            <person name="Huntemann M."/>
            <person name="Pati A."/>
            <person name="Chen A."/>
            <person name="Palaniappan K."/>
            <person name="Chang Y.J."/>
            <person name="Land M."/>
            <person name="Hauser L."/>
            <person name="Rohde M."/>
            <person name="Pukall R."/>
            <person name="Goker M."/>
            <person name="Detter J.C."/>
            <person name="Woyke T."/>
            <person name="Bristow J."/>
            <person name="Eisen J.A."/>
            <person name="Markowitz V."/>
            <person name="Hugenholtz P."/>
            <person name="Kyrpides N.C."/>
            <person name="Klenk H.P."/>
        </authorList>
    </citation>
    <scope>NUCLEOTIDE SEQUENCE</scope>
    <source>
        <strain evidence="2">ATCC 49209 / DSM 20642 / JCM 10262 / PW2</strain>
    </source>
</reference>
<dbReference type="STRING" id="700015.Corgl_1789"/>
<protein>
    <recommendedName>
        <fullName evidence="3">Class B sortase</fullName>
    </recommendedName>
</protein>
<dbReference type="RefSeq" id="WP_013709626.1">
    <property type="nucleotide sequence ID" value="NC_015389.1"/>
</dbReference>
<dbReference type="KEGG" id="cgo:Corgl_1789"/>
<dbReference type="InterPro" id="IPR009835">
    <property type="entry name" value="SrtB"/>
</dbReference>
<dbReference type="EMBL" id="CP002628">
    <property type="protein sequence ID" value="AEB07884.1"/>
    <property type="molecule type" value="Genomic_DNA"/>
</dbReference>
<dbReference type="InterPro" id="IPR023365">
    <property type="entry name" value="Sortase_dom-sf"/>
</dbReference>
<evidence type="ECO:0000313" key="1">
    <source>
        <dbReference type="EMBL" id="AEB07884.1"/>
    </source>
</evidence>
<evidence type="ECO:0008006" key="3">
    <source>
        <dbReference type="Google" id="ProtNLM"/>
    </source>
</evidence>